<sequence length="211" mass="24097">MPRFKIIDMILLATIATVFIWSAIQPRDYFTWALEVTPAVALLLVLLFTYHRFSLTTLSYTGLTVLILMMFIGGHYTYDDVPLFESIQKAGHFQRNDYDRFGHFLKGFAILPIREVLFRSTGIKNKFWTSAISMSFVMSIAALYEIVEWLTAKIAGTPAKDFLGTQGDLWDSQWDMSLAFLGGIVCLILFTRFHDRKMSESGLKPKQDAVN</sequence>
<evidence type="ECO:0000313" key="3">
    <source>
        <dbReference type="Proteomes" id="UP000054099"/>
    </source>
</evidence>
<feature type="transmembrane region" description="Helical" evidence="1">
    <location>
        <begin position="101"/>
        <end position="118"/>
    </location>
</feature>
<evidence type="ECO:0000256" key="1">
    <source>
        <dbReference type="SAM" id="Phobius"/>
    </source>
</evidence>
<dbReference type="Proteomes" id="UP000054099">
    <property type="component" value="Unassembled WGS sequence"/>
</dbReference>
<proteinExistence type="predicted"/>
<feature type="transmembrane region" description="Helical" evidence="1">
    <location>
        <begin position="127"/>
        <end position="147"/>
    </location>
</feature>
<comment type="caution">
    <text evidence="2">The sequence shown here is derived from an EMBL/GenBank/DDBJ whole genome shotgun (WGS) entry which is preliminary data.</text>
</comment>
<dbReference type="EMBL" id="LNQN01000001">
    <property type="protein sequence ID" value="KSU85293.1"/>
    <property type="molecule type" value="Genomic_DNA"/>
</dbReference>
<keyword evidence="3" id="KW-1185">Reference proteome</keyword>
<accession>A0A0V8JEF0</accession>
<dbReference type="InterPro" id="IPR014509">
    <property type="entry name" value="YjdF-like"/>
</dbReference>
<evidence type="ECO:0000313" key="2">
    <source>
        <dbReference type="EMBL" id="KSU85293.1"/>
    </source>
</evidence>
<feature type="transmembrane region" description="Helical" evidence="1">
    <location>
        <begin position="30"/>
        <end position="50"/>
    </location>
</feature>
<keyword evidence="1" id="KW-0472">Membrane</keyword>
<dbReference type="OrthoDB" id="9786473at2"/>
<gene>
    <name evidence="2" type="ORF">AS030_07240</name>
</gene>
<dbReference type="Pfam" id="PF09997">
    <property type="entry name" value="DUF2238"/>
    <property type="match status" value="1"/>
</dbReference>
<dbReference type="AlphaFoldDB" id="A0A0V8JEF0"/>
<protein>
    <recommendedName>
        <fullName evidence="4">DUF2238 domain-containing protein</fullName>
    </recommendedName>
</protein>
<organism evidence="2 3">
    <name type="scientific">Fictibacillus enclensis</name>
    <dbReference type="NCBI Taxonomy" id="1017270"/>
    <lineage>
        <taxon>Bacteria</taxon>
        <taxon>Bacillati</taxon>
        <taxon>Bacillota</taxon>
        <taxon>Bacilli</taxon>
        <taxon>Bacillales</taxon>
        <taxon>Fictibacillaceae</taxon>
        <taxon>Fictibacillus</taxon>
    </lineage>
</organism>
<dbReference type="RefSeq" id="WP_061969952.1">
    <property type="nucleotide sequence ID" value="NZ_FMAV01000001.1"/>
</dbReference>
<dbReference type="InterPro" id="IPR058534">
    <property type="entry name" value="YjdF"/>
</dbReference>
<feature type="transmembrane region" description="Helical" evidence="1">
    <location>
        <begin position="7"/>
        <end position="24"/>
    </location>
</feature>
<feature type="transmembrane region" description="Helical" evidence="1">
    <location>
        <begin position="176"/>
        <end position="194"/>
    </location>
</feature>
<keyword evidence="1" id="KW-0812">Transmembrane</keyword>
<dbReference type="PIRSF" id="PIRSF020606">
    <property type="entry name" value="UCP020606"/>
    <property type="match status" value="1"/>
</dbReference>
<evidence type="ECO:0008006" key="4">
    <source>
        <dbReference type="Google" id="ProtNLM"/>
    </source>
</evidence>
<reference evidence="2 3" key="1">
    <citation type="journal article" date="2014" name="Antonie Van Leeuwenhoek">
        <title>Fictibacillus enclensis sp. nov., isolated from marine sediment.</title>
        <authorList>
            <person name="Dastager S.G."/>
            <person name="Mawlankar R."/>
            <person name="Srinivasan K."/>
            <person name="Tang S.K."/>
            <person name="Lee J.C."/>
            <person name="Ramana V.V."/>
            <person name="Shouche Y.S."/>
        </authorList>
    </citation>
    <scope>NUCLEOTIDE SEQUENCE [LARGE SCALE GENOMIC DNA]</scope>
    <source>
        <strain evidence="2 3">NIO-1003</strain>
    </source>
</reference>
<name>A0A0V8JEF0_9BACL</name>
<feature type="transmembrane region" description="Helical" evidence="1">
    <location>
        <begin position="57"/>
        <end position="78"/>
    </location>
</feature>
<keyword evidence="1" id="KW-1133">Transmembrane helix</keyword>